<sequence length="484" mass="55147">MKVAVIGGSVGNLAAAIRLAREGIEVSIYEKREHMGGKLRAVQLQGYDFEIGPTMVTAPEVIEAFITSTGRNIKDYLEIRRVRHHTQNIFPQTSSFFLSSDRAFMRKQLQKLDAEGARNYDMFLAEIMKMKQAFEEIMALPPLIAWRQLLMPPARSAYLTLKPFETLDHFVRRYFTNEEVISSFTRYASYNGIAPDDAPALFIIHAYDELINGVYYVAGGNLRLVRALQQIAKEEGVRYYTSKEVTKIHVQADEVEGVCLNDELSLEADAVLMSVEDFKAQPQLISDAEVLLPDPMKPTGIAACVMLVALRTHKQIYQHHIVYSKDRVREFELLKRGEIPDDPTVYLYNPAFSEQERFMRGDALLIFANMPYTANEQLVETMKQRIYKKLEEVGLKLEDDVVTKQVWSPGELMTMFDQYRQSGQVKKTAQYLLNPVLKDCQLKRLYFTGLQTHPTAGLASAVKNGERVAKRMIEELSVKKDGYG</sequence>
<evidence type="ECO:0000256" key="7">
    <source>
        <dbReference type="ARBA" id="ARBA00048532"/>
    </source>
</evidence>
<gene>
    <name evidence="9" type="ORF">QI30_07230</name>
</gene>
<proteinExistence type="inferred from homology"/>
<feature type="domain" description="Amine oxidase" evidence="8">
    <location>
        <begin position="13"/>
        <end position="473"/>
    </location>
</feature>
<keyword evidence="10" id="KW-1185">Reference proteome</keyword>
<comment type="similarity">
    <text evidence="3">Belongs to the carotenoid/retinoid oxidoreductase family. CrtP subfamily.</text>
</comment>
<dbReference type="PANTHER" id="PTHR43734:SF7">
    <property type="entry name" value="4,4'-DIAPONEUROSPORENE OXYGENASE"/>
    <property type="match status" value="1"/>
</dbReference>
<evidence type="ECO:0000256" key="6">
    <source>
        <dbReference type="ARBA" id="ARBA00042619"/>
    </source>
</evidence>
<evidence type="ECO:0000256" key="2">
    <source>
        <dbReference type="ARBA" id="ARBA00037901"/>
    </source>
</evidence>
<evidence type="ECO:0000313" key="9">
    <source>
        <dbReference type="EMBL" id="RUS57363.1"/>
    </source>
</evidence>
<comment type="catalytic activity">
    <reaction evidence="7">
        <text>all-trans-4,4'-diaponeurosporene + 2 AH2 + 2 O2 = 4,4'-diaponeurosporenal + 2 A + 3 H2O</text>
        <dbReference type="Rhea" id="RHEA:56104"/>
        <dbReference type="ChEBI" id="CHEBI:13193"/>
        <dbReference type="ChEBI" id="CHEBI:15377"/>
        <dbReference type="ChEBI" id="CHEBI:15379"/>
        <dbReference type="ChEBI" id="CHEBI:17499"/>
        <dbReference type="ChEBI" id="CHEBI:62743"/>
        <dbReference type="ChEBI" id="CHEBI:79065"/>
    </reaction>
</comment>
<reference evidence="9 10" key="1">
    <citation type="submission" date="2014-11" db="EMBL/GenBank/DDBJ databases">
        <title>Genome sequence and analysis of novel Kurthia sp.</title>
        <authorList>
            <person name="Lawson J.N."/>
            <person name="Gonzalez J.E."/>
            <person name="Rinauldi L."/>
            <person name="Xuan Z."/>
            <person name="Firman A."/>
            <person name="Shaddox L."/>
            <person name="Trudeau A."/>
            <person name="Shah S."/>
            <person name="Reiman D."/>
        </authorList>
    </citation>
    <scope>NUCLEOTIDE SEQUENCE [LARGE SCALE GENOMIC DNA]</scope>
    <source>
        <strain evidence="9 10">3B1D</strain>
    </source>
</reference>
<comment type="caution">
    <text evidence="9">The sequence shown here is derived from an EMBL/GenBank/DDBJ whole genome shotgun (WGS) entry which is preliminary data.</text>
</comment>
<evidence type="ECO:0000256" key="5">
    <source>
        <dbReference type="ARBA" id="ARBA00041900"/>
    </source>
</evidence>
<evidence type="ECO:0000256" key="1">
    <source>
        <dbReference type="ARBA" id="ARBA00023002"/>
    </source>
</evidence>
<dbReference type="Pfam" id="PF01593">
    <property type="entry name" value="Amino_oxidase"/>
    <property type="match status" value="1"/>
</dbReference>
<dbReference type="InterPro" id="IPR002937">
    <property type="entry name" value="Amino_oxidase"/>
</dbReference>
<dbReference type="InterPro" id="IPR036188">
    <property type="entry name" value="FAD/NAD-bd_sf"/>
</dbReference>
<dbReference type="Proteomes" id="UP000288623">
    <property type="component" value="Unassembled WGS sequence"/>
</dbReference>
<comment type="pathway">
    <text evidence="2">Carotenoid biosynthesis; staphyloxanthin biosynthesis; staphyloxanthin from farnesyl diphosphate: step 3/5.</text>
</comment>
<evidence type="ECO:0000313" key="10">
    <source>
        <dbReference type="Proteomes" id="UP000288623"/>
    </source>
</evidence>
<dbReference type="Gene3D" id="3.50.50.60">
    <property type="entry name" value="FAD/NAD(P)-binding domain"/>
    <property type="match status" value="2"/>
</dbReference>
<dbReference type="OrthoDB" id="9814556at2"/>
<dbReference type="AlphaFoldDB" id="A0A433RVR6"/>
<dbReference type="PANTHER" id="PTHR43734">
    <property type="entry name" value="PHYTOENE DESATURASE"/>
    <property type="match status" value="1"/>
</dbReference>
<evidence type="ECO:0000259" key="8">
    <source>
        <dbReference type="Pfam" id="PF01593"/>
    </source>
</evidence>
<dbReference type="EMBL" id="JTFC01000026">
    <property type="protein sequence ID" value="RUS57363.1"/>
    <property type="molecule type" value="Genomic_DNA"/>
</dbReference>
<dbReference type="GO" id="GO:0016491">
    <property type="term" value="F:oxidoreductase activity"/>
    <property type="evidence" value="ECO:0007669"/>
    <property type="project" value="UniProtKB-KW"/>
</dbReference>
<evidence type="ECO:0000256" key="4">
    <source>
        <dbReference type="ARBA" id="ARBA00039159"/>
    </source>
</evidence>
<name>A0A433RVR6_9BACL</name>
<evidence type="ECO:0000256" key="3">
    <source>
        <dbReference type="ARBA" id="ARBA00038194"/>
    </source>
</evidence>
<keyword evidence="1" id="KW-0560">Oxidoreductase</keyword>
<accession>A0A433RVR6</accession>
<organism evidence="9 10">
    <name type="scientific">Candidatus Kurthia intestinigallinarum</name>
    <dbReference type="NCBI Taxonomy" id="1562256"/>
    <lineage>
        <taxon>Bacteria</taxon>
        <taxon>Bacillati</taxon>
        <taxon>Bacillota</taxon>
        <taxon>Bacilli</taxon>
        <taxon>Bacillales</taxon>
        <taxon>Caryophanaceae</taxon>
        <taxon>Kurthia</taxon>
    </lineage>
</organism>
<protein>
    <recommendedName>
        <fullName evidence="4">4,4'-diaponeurosporene oxygenase</fullName>
    </recommendedName>
    <alternativeName>
        <fullName evidence="5">4,4'-diaponeurosporene oxidase</fullName>
    </alternativeName>
    <alternativeName>
        <fullName evidence="6">Carotenoid oxidase</fullName>
    </alternativeName>
</protein>
<dbReference type="SUPFAM" id="SSF51905">
    <property type="entry name" value="FAD/NAD(P)-binding domain"/>
    <property type="match status" value="1"/>
</dbReference>
<dbReference type="RefSeq" id="WP_126990267.1">
    <property type="nucleotide sequence ID" value="NZ_JTFC01000026.1"/>
</dbReference>